<dbReference type="CDD" id="cd07067">
    <property type="entry name" value="HP_PGM_like"/>
    <property type="match status" value="1"/>
</dbReference>
<dbReference type="SMART" id="SM00855">
    <property type="entry name" value="PGAM"/>
    <property type="match status" value="1"/>
</dbReference>
<keyword evidence="4" id="KW-1185">Reference proteome</keyword>
<gene>
    <name evidence="3" type="ORF">AR543_16430</name>
</gene>
<dbReference type="SUPFAM" id="SSF53254">
    <property type="entry name" value="Phosphoglycerate mutase-like"/>
    <property type="match status" value="1"/>
</dbReference>
<proteinExistence type="predicted"/>
<protein>
    <submittedName>
        <fullName evidence="3">Phosphoglycerate kinase</fullName>
    </submittedName>
</protein>
<feature type="active site" description="Tele-phosphohistidine intermediate" evidence="1">
    <location>
        <position position="8"/>
    </location>
</feature>
<dbReference type="Proteomes" id="UP000078148">
    <property type="component" value="Chromosome"/>
</dbReference>
<dbReference type="InterPro" id="IPR029033">
    <property type="entry name" value="His_PPase_superfam"/>
</dbReference>
<dbReference type="GO" id="GO:0016301">
    <property type="term" value="F:kinase activity"/>
    <property type="evidence" value="ECO:0007669"/>
    <property type="project" value="UniProtKB-KW"/>
</dbReference>
<dbReference type="OrthoDB" id="9782128at2"/>
<dbReference type="AlphaFoldDB" id="A0A172ZJI5"/>
<keyword evidence="3" id="KW-0418">Kinase</keyword>
<keyword evidence="3" id="KW-0808">Transferase</keyword>
<evidence type="ECO:0000256" key="1">
    <source>
        <dbReference type="PIRSR" id="PIRSR613078-1"/>
    </source>
</evidence>
<sequence>MRIGLIRHGLTDWNALGRIQGHSDIPLNEEGRRQAARLAERLAVEPIHWDHMISSSLQRAHETARIIAERLDIPLLEPDERLKERGFGQVEGLTWEEREAKWGSDWETLELGQEKVEMLQERGMSFLNSTWEQFPNHNILVVSHGGFLSHVFTLLLKEQHTERIGNLSLTVLEREAEEWKALLYNNTDHLQS</sequence>
<name>A0A172ZJI5_9BACL</name>
<dbReference type="InterPro" id="IPR013078">
    <property type="entry name" value="His_Pase_superF_clade-1"/>
</dbReference>
<feature type="binding site" evidence="2">
    <location>
        <begin position="7"/>
        <end position="14"/>
    </location>
    <ligand>
        <name>substrate</name>
    </ligand>
</feature>
<dbReference type="EMBL" id="CP013023">
    <property type="protein sequence ID" value="ANF97437.1"/>
    <property type="molecule type" value="Genomic_DNA"/>
</dbReference>
<dbReference type="Gene3D" id="3.40.50.1240">
    <property type="entry name" value="Phosphoglycerate mutase-like"/>
    <property type="match status" value="1"/>
</dbReference>
<dbReference type="RefSeq" id="WP_060535547.1">
    <property type="nucleotide sequence ID" value="NZ_CP013023.1"/>
</dbReference>
<organism evidence="3 4">
    <name type="scientific">Paenibacillus bovis</name>
    <dbReference type="NCBI Taxonomy" id="1616788"/>
    <lineage>
        <taxon>Bacteria</taxon>
        <taxon>Bacillati</taxon>
        <taxon>Bacillota</taxon>
        <taxon>Bacilli</taxon>
        <taxon>Bacillales</taxon>
        <taxon>Paenibacillaceae</taxon>
        <taxon>Paenibacillus</taxon>
    </lineage>
</organism>
<dbReference type="KEGG" id="pbv:AR543_16430"/>
<dbReference type="STRING" id="1616788.AR543_16430"/>
<reference evidence="4" key="1">
    <citation type="submission" date="2015-10" db="EMBL/GenBank/DDBJ databases">
        <title>Genome of Paenibacillus bovis sp. nov.</title>
        <authorList>
            <person name="Wu Z."/>
            <person name="Gao C."/>
            <person name="Liu Z."/>
            <person name="Zheng H."/>
        </authorList>
    </citation>
    <scope>NUCLEOTIDE SEQUENCE [LARGE SCALE GENOMIC DNA]</scope>
    <source>
        <strain evidence="4">BD3526</strain>
    </source>
</reference>
<reference evidence="3 4" key="2">
    <citation type="journal article" date="2016" name="Int. J. Syst. Evol. Microbiol.">
        <title>Paenibacillus bovis sp. nov., isolated from raw yak (Bos grunniens) milk.</title>
        <authorList>
            <person name="Gao C."/>
            <person name="Han J."/>
            <person name="Liu Z."/>
            <person name="Xu X."/>
            <person name="Hang F."/>
            <person name="Wu Z."/>
        </authorList>
    </citation>
    <scope>NUCLEOTIDE SEQUENCE [LARGE SCALE GENOMIC DNA]</scope>
    <source>
        <strain evidence="3 4">BD3526</strain>
    </source>
</reference>
<evidence type="ECO:0000313" key="4">
    <source>
        <dbReference type="Proteomes" id="UP000078148"/>
    </source>
</evidence>
<evidence type="ECO:0000256" key="2">
    <source>
        <dbReference type="PIRSR" id="PIRSR613078-2"/>
    </source>
</evidence>
<evidence type="ECO:0000313" key="3">
    <source>
        <dbReference type="EMBL" id="ANF97437.1"/>
    </source>
</evidence>
<accession>A0A172ZJI5</accession>
<dbReference type="PANTHER" id="PTHR48100">
    <property type="entry name" value="BROAD-SPECIFICITY PHOSPHATASE YOR283W-RELATED"/>
    <property type="match status" value="1"/>
</dbReference>
<dbReference type="Pfam" id="PF00300">
    <property type="entry name" value="His_Phos_1"/>
    <property type="match status" value="1"/>
</dbReference>
<feature type="binding site" evidence="2">
    <location>
        <position position="59"/>
    </location>
    <ligand>
        <name>substrate</name>
    </ligand>
</feature>
<feature type="active site" description="Proton donor/acceptor" evidence="1">
    <location>
        <position position="84"/>
    </location>
</feature>
<dbReference type="GO" id="GO:0016791">
    <property type="term" value="F:phosphatase activity"/>
    <property type="evidence" value="ECO:0007669"/>
    <property type="project" value="TreeGrafter"/>
</dbReference>
<dbReference type="InterPro" id="IPR050275">
    <property type="entry name" value="PGM_Phosphatase"/>
</dbReference>